<keyword evidence="2" id="KW-1133">Transmembrane helix</keyword>
<dbReference type="InterPro" id="IPR046703">
    <property type="entry name" value="DUF6776"/>
</dbReference>
<evidence type="ECO:0000256" key="1">
    <source>
        <dbReference type="SAM" id="Coils"/>
    </source>
</evidence>
<evidence type="ECO:0000313" key="4">
    <source>
        <dbReference type="Proteomes" id="UP001333710"/>
    </source>
</evidence>
<keyword evidence="2" id="KW-0472">Membrane</keyword>
<dbReference type="KEGG" id="pmaw:MACH26_08560"/>
<name>A0AA48HVI6_9ALTE</name>
<feature type="coiled-coil region" evidence="1">
    <location>
        <begin position="38"/>
        <end position="65"/>
    </location>
</feature>
<keyword evidence="4" id="KW-1185">Reference proteome</keyword>
<dbReference type="AlphaFoldDB" id="A0AA48HVI6"/>
<organism evidence="3 4">
    <name type="scientific">Planctobacterium marinum</name>
    <dbReference type="NCBI Taxonomy" id="1631968"/>
    <lineage>
        <taxon>Bacteria</taxon>
        <taxon>Pseudomonadati</taxon>
        <taxon>Pseudomonadota</taxon>
        <taxon>Gammaproteobacteria</taxon>
        <taxon>Alteromonadales</taxon>
        <taxon>Alteromonadaceae</taxon>
        <taxon>Planctobacterium</taxon>
    </lineage>
</organism>
<sequence length="236" mass="27565">MTSQLLKKRFGAFRYYLAVIALLILSGWLGYQWAGIEQQRLNEEIDRLNQSMNNLVTENNRLTRDINILGVDLEVARLASEESRKQILQQMTAEKELRRELSFYQKVMAPELEQDGFIIDSFNLEPSASEGFFRYALILMQKDKHRTTVKGKVDITLIGSQDGKPTELKLNEVLIENSDTLSFSFRYFEVLKGEFMLPEAFDPEIIVVESRLKDKKWGSDYLKRSFDWQLFETQVE</sequence>
<keyword evidence="2" id="KW-0812">Transmembrane</keyword>
<dbReference type="EMBL" id="AP027272">
    <property type="protein sequence ID" value="BDX05335.1"/>
    <property type="molecule type" value="Genomic_DNA"/>
</dbReference>
<dbReference type="Proteomes" id="UP001333710">
    <property type="component" value="Chromosome"/>
</dbReference>
<accession>A0AA48HVI6</accession>
<evidence type="ECO:0000256" key="2">
    <source>
        <dbReference type="SAM" id="Phobius"/>
    </source>
</evidence>
<protein>
    <submittedName>
        <fullName evidence="3">Uncharacterized protein</fullName>
    </submittedName>
</protein>
<feature type="transmembrane region" description="Helical" evidence="2">
    <location>
        <begin position="12"/>
        <end position="31"/>
    </location>
</feature>
<dbReference type="RefSeq" id="WP_338291303.1">
    <property type="nucleotide sequence ID" value="NZ_AP027272.1"/>
</dbReference>
<keyword evidence="1" id="KW-0175">Coiled coil</keyword>
<evidence type="ECO:0000313" key="3">
    <source>
        <dbReference type="EMBL" id="BDX05335.1"/>
    </source>
</evidence>
<dbReference type="Pfam" id="PF20567">
    <property type="entry name" value="DUF6776"/>
    <property type="match status" value="1"/>
</dbReference>
<proteinExistence type="predicted"/>
<reference evidence="3" key="1">
    <citation type="submission" date="2023-01" db="EMBL/GenBank/DDBJ databases">
        <title>Complete genome sequence of Planctobacterium marinum strain Dej080120_11.</title>
        <authorList>
            <person name="Ueki S."/>
            <person name="Maruyama F."/>
        </authorList>
    </citation>
    <scope>NUCLEOTIDE SEQUENCE</scope>
    <source>
        <strain evidence="3">Dej080120_11</strain>
    </source>
</reference>
<gene>
    <name evidence="3" type="ORF">MACH26_08560</name>
</gene>